<evidence type="ECO:0000256" key="4">
    <source>
        <dbReference type="ARBA" id="ARBA00023136"/>
    </source>
</evidence>
<evidence type="ECO:0000256" key="3">
    <source>
        <dbReference type="ARBA" id="ARBA00022989"/>
    </source>
</evidence>
<feature type="transmembrane region" description="Helical" evidence="5">
    <location>
        <begin position="156"/>
        <end position="177"/>
    </location>
</feature>
<dbReference type="PANTHER" id="PTHR34292:SF2">
    <property type="entry name" value="OUTER SPORE WALL PROTEIN LDS1"/>
    <property type="match status" value="1"/>
</dbReference>
<feature type="transmembrane region" description="Helical" evidence="5">
    <location>
        <begin position="241"/>
        <end position="260"/>
    </location>
</feature>
<comment type="caution">
    <text evidence="6">The sequence shown here is derived from an EMBL/GenBank/DDBJ whole genome shotgun (WGS) entry which is preliminary data.</text>
</comment>
<evidence type="ECO:0000313" key="6">
    <source>
        <dbReference type="EMBL" id="KAF7362299.1"/>
    </source>
</evidence>
<sequence length="347" mass="39630">MWRRHRRDLSARVTGRSQPQLLFSFPFTVHAGLFFLCIQFHSMSSISGPEAQDALFVTDPANKIPPSLARATSRLQFPPSYVIVGVYRLFTDKNLYVPAWQKCQHGVQRGAVVGLIWSFLTFGIQKKFIEIFLANSPRVTGLSNDTMFGYKVPFTVHTYAAVLLLGSQITNILRFFLSRNIRIARERAWDQTVASRGKGPDFWLPYIEEWKVPPRVVVDTWSGRFEKQWLGGIMVFIVKRALLIPFNFYPGVGIILAAWFKALGTAHSLHRQYFAAKKMNDKEIAVFVEERKWDYRTFGFTAALLEGLPIVGLIFTISNRVGAAMWAHDLEKRQHFVAASRSHETAK</sequence>
<evidence type="ECO:0000313" key="7">
    <source>
        <dbReference type="Proteomes" id="UP000620124"/>
    </source>
</evidence>
<evidence type="ECO:0000256" key="1">
    <source>
        <dbReference type="ARBA" id="ARBA00004141"/>
    </source>
</evidence>
<protein>
    <submittedName>
        <fullName evidence="6">Uncharacterized protein</fullName>
    </submittedName>
</protein>
<dbReference type="Proteomes" id="UP000620124">
    <property type="component" value="Unassembled WGS sequence"/>
</dbReference>
<evidence type="ECO:0000256" key="2">
    <source>
        <dbReference type="ARBA" id="ARBA00022692"/>
    </source>
</evidence>
<accession>A0A8H6YPS6</accession>
<keyword evidence="3 5" id="KW-1133">Transmembrane helix</keyword>
<name>A0A8H6YPS6_9AGAR</name>
<dbReference type="OrthoDB" id="10012223at2759"/>
<proteinExistence type="predicted"/>
<comment type="subcellular location">
    <subcellularLocation>
        <location evidence="1">Membrane</location>
        <topology evidence="1">Multi-pass membrane protein</topology>
    </subcellularLocation>
</comment>
<feature type="transmembrane region" description="Helical" evidence="5">
    <location>
        <begin position="21"/>
        <end position="41"/>
    </location>
</feature>
<reference evidence="6" key="1">
    <citation type="submission" date="2020-05" db="EMBL/GenBank/DDBJ databases">
        <title>Mycena genomes resolve the evolution of fungal bioluminescence.</title>
        <authorList>
            <person name="Tsai I.J."/>
        </authorList>
    </citation>
    <scope>NUCLEOTIDE SEQUENCE</scope>
    <source>
        <strain evidence="6">CCC161011</strain>
    </source>
</reference>
<keyword evidence="2 5" id="KW-0812">Transmembrane</keyword>
<keyword evidence="4 5" id="KW-0472">Membrane</keyword>
<dbReference type="Pfam" id="PF07264">
    <property type="entry name" value="EI24"/>
    <property type="match status" value="1"/>
</dbReference>
<dbReference type="EMBL" id="JACAZI010000004">
    <property type="protein sequence ID" value="KAF7362299.1"/>
    <property type="molecule type" value="Genomic_DNA"/>
</dbReference>
<gene>
    <name evidence="6" type="ORF">MVEN_00576500</name>
</gene>
<dbReference type="AlphaFoldDB" id="A0A8H6YPS6"/>
<organism evidence="6 7">
    <name type="scientific">Mycena venus</name>
    <dbReference type="NCBI Taxonomy" id="2733690"/>
    <lineage>
        <taxon>Eukaryota</taxon>
        <taxon>Fungi</taxon>
        <taxon>Dikarya</taxon>
        <taxon>Basidiomycota</taxon>
        <taxon>Agaricomycotina</taxon>
        <taxon>Agaricomycetes</taxon>
        <taxon>Agaricomycetidae</taxon>
        <taxon>Agaricales</taxon>
        <taxon>Marasmiineae</taxon>
        <taxon>Mycenaceae</taxon>
        <taxon>Mycena</taxon>
    </lineage>
</organism>
<dbReference type="InterPro" id="IPR059112">
    <property type="entry name" value="CysZ/EI24"/>
</dbReference>
<keyword evidence="7" id="KW-1185">Reference proteome</keyword>
<dbReference type="InterPro" id="IPR052786">
    <property type="entry name" value="Spore_wall_assembly"/>
</dbReference>
<feature type="transmembrane region" description="Helical" evidence="5">
    <location>
        <begin position="298"/>
        <end position="317"/>
    </location>
</feature>
<dbReference type="PANTHER" id="PTHR34292">
    <property type="entry name" value="OUTER SPORE WALL PROTEIN LDS1"/>
    <property type="match status" value="1"/>
</dbReference>
<evidence type="ECO:0000256" key="5">
    <source>
        <dbReference type="SAM" id="Phobius"/>
    </source>
</evidence>